<dbReference type="PROSITE" id="PS51257">
    <property type="entry name" value="PROKAR_LIPOPROTEIN"/>
    <property type="match status" value="1"/>
</dbReference>
<dbReference type="SUPFAM" id="SSF55874">
    <property type="entry name" value="ATPase domain of HSP90 chaperone/DNA topoisomerase II/histidine kinase"/>
    <property type="match status" value="1"/>
</dbReference>
<reference evidence="17" key="1">
    <citation type="submission" date="2016-09" db="EMBL/GenBank/DDBJ databases">
        <authorList>
            <person name="Varghese N."/>
            <person name="Submissions S."/>
        </authorList>
    </citation>
    <scope>NUCLEOTIDE SEQUENCE [LARGE SCALE GENOMIC DNA]</scope>
    <source>
        <strain evidence="17">JS23</strain>
    </source>
</reference>
<dbReference type="InterPro" id="IPR003661">
    <property type="entry name" value="HisK_dim/P_dom"/>
</dbReference>
<keyword evidence="8 16" id="KW-0418">Kinase</keyword>
<evidence type="ECO:0000256" key="9">
    <source>
        <dbReference type="ARBA" id="ARBA00022840"/>
    </source>
</evidence>
<dbReference type="InterPro" id="IPR005467">
    <property type="entry name" value="His_kinase_dom"/>
</dbReference>
<dbReference type="CDD" id="cd00082">
    <property type="entry name" value="HisKA"/>
    <property type="match status" value="1"/>
</dbReference>
<dbReference type="SMART" id="SM00387">
    <property type="entry name" value="HATPase_c"/>
    <property type="match status" value="1"/>
</dbReference>
<evidence type="ECO:0000256" key="11">
    <source>
        <dbReference type="ARBA" id="ARBA00023012"/>
    </source>
</evidence>
<keyword evidence="11" id="KW-0902">Two-component regulatory system</keyword>
<evidence type="ECO:0000256" key="4">
    <source>
        <dbReference type="ARBA" id="ARBA00022553"/>
    </source>
</evidence>
<feature type="domain" description="Histidine kinase" evidence="14">
    <location>
        <begin position="220"/>
        <end position="462"/>
    </location>
</feature>
<keyword evidence="17" id="KW-1185">Reference proteome</keyword>
<organism evidence="16 17">
    <name type="scientific">Chitinasiproducens palmae</name>
    <dbReference type="NCBI Taxonomy" id="1770053"/>
    <lineage>
        <taxon>Bacteria</taxon>
        <taxon>Pseudomonadati</taxon>
        <taxon>Pseudomonadota</taxon>
        <taxon>Betaproteobacteria</taxon>
        <taxon>Burkholderiales</taxon>
        <taxon>Burkholderiaceae</taxon>
        <taxon>Chitinasiproducens</taxon>
    </lineage>
</organism>
<evidence type="ECO:0000256" key="13">
    <source>
        <dbReference type="SAM" id="Phobius"/>
    </source>
</evidence>
<evidence type="ECO:0000256" key="8">
    <source>
        <dbReference type="ARBA" id="ARBA00022777"/>
    </source>
</evidence>
<dbReference type="InterPro" id="IPR004358">
    <property type="entry name" value="Sig_transdc_His_kin-like_C"/>
</dbReference>
<dbReference type="InterPro" id="IPR003594">
    <property type="entry name" value="HATPase_dom"/>
</dbReference>
<evidence type="ECO:0000256" key="5">
    <source>
        <dbReference type="ARBA" id="ARBA00022679"/>
    </source>
</evidence>
<dbReference type="GO" id="GO:0005524">
    <property type="term" value="F:ATP binding"/>
    <property type="evidence" value="ECO:0007669"/>
    <property type="project" value="UniProtKB-KW"/>
</dbReference>
<sequence>MSSIRQRLLFWLFAMVIACVALAGGVIYRQARAEANQLFDYQLRQMAAALPSGAFASMLGEHADGTDDVVVQIWSRNGTPLYYSHPGARLATTAELGFSTERTSQGDFRVYTAIVGQNVVQVAQAMAVREQLAARTAWRTLWPVILILPLLGVLIWRVVGRELGPLGALARALDARAPGSLAPLAPRRRVQELAPLVDALNGLLERLNAALDRQKGFVAAAAHELRTPLAAVRIQAQLLERASDDDERRTALADLRGGIARATRLAEQLLLLARTDPAGGAVGRAEPVDLKALIEAQVAALATVAFERGVDLGIVEAAPARARGAADDFEILLGNLLDNAIKYTPAGGRIDVTLAAAPAASASMAAEAGAVLSIADTGPGIQADERERVFDRFYRGAGATGAAEGSGLGLAIVRQIAARHGIAIELSDARPVVGGIAAGTGAVTGAGESPGLAVTVRFPPLRDGAEGGAAAIQAGPGG</sequence>
<dbReference type="Pfam" id="PF00512">
    <property type="entry name" value="HisKA"/>
    <property type="match status" value="1"/>
</dbReference>
<evidence type="ECO:0000313" key="17">
    <source>
        <dbReference type="Proteomes" id="UP000243719"/>
    </source>
</evidence>
<dbReference type="Gene3D" id="1.10.287.130">
    <property type="match status" value="1"/>
</dbReference>
<dbReference type="EMBL" id="FNLO01000020">
    <property type="protein sequence ID" value="SDV51620.1"/>
    <property type="molecule type" value="Genomic_DNA"/>
</dbReference>
<evidence type="ECO:0000256" key="3">
    <source>
        <dbReference type="ARBA" id="ARBA00012438"/>
    </source>
</evidence>
<name>A0A1H2PWB6_9BURK</name>
<dbReference type="SMART" id="SM00388">
    <property type="entry name" value="HisKA"/>
    <property type="match status" value="1"/>
</dbReference>
<dbReference type="InterPro" id="IPR036890">
    <property type="entry name" value="HATPase_C_sf"/>
</dbReference>
<dbReference type="RefSeq" id="WP_091913406.1">
    <property type="nucleotide sequence ID" value="NZ_FNLO01000020.1"/>
</dbReference>
<keyword evidence="9" id="KW-0067">ATP-binding</keyword>
<protein>
    <recommendedName>
        <fullName evidence="3">histidine kinase</fullName>
        <ecNumber evidence="3">2.7.13.3</ecNumber>
    </recommendedName>
</protein>
<keyword evidence="5" id="KW-0808">Transferase</keyword>
<proteinExistence type="predicted"/>
<dbReference type="Proteomes" id="UP000243719">
    <property type="component" value="Unassembled WGS sequence"/>
</dbReference>
<evidence type="ECO:0000259" key="15">
    <source>
        <dbReference type="PROSITE" id="PS50885"/>
    </source>
</evidence>
<evidence type="ECO:0000313" key="16">
    <source>
        <dbReference type="EMBL" id="SDV51620.1"/>
    </source>
</evidence>
<keyword evidence="4" id="KW-0597">Phosphoprotein</keyword>
<evidence type="ECO:0000256" key="2">
    <source>
        <dbReference type="ARBA" id="ARBA00004141"/>
    </source>
</evidence>
<keyword evidence="10 13" id="KW-1133">Transmembrane helix</keyword>
<dbReference type="Pfam" id="PF02518">
    <property type="entry name" value="HATPase_c"/>
    <property type="match status" value="1"/>
</dbReference>
<dbReference type="OrthoDB" id="8554694at2"/>
<comment type="catalytic activity">
    <reaction evidence="1">
        <text>ATP + protein L-histidine = ADP + protein N-phospho-L-histidine.</text>
        <dbReference type="EC" id="2.7.13.3"/>
    </reaction>
</comment>
<gene>
    <name evidence="16" type="ORF">SAMN05216551_1209</name>
</gene>
<keyword evidence="6 13" id="KW-0812">Transmembrane</keyword>
<dbReference type="PRINTS" id="PR00344">
    <property type="entry name" value="BCTRLSENSOR"/>
</dbReference>
<evidence type="ECO:0000256" key="12">
    <source>
        <dbReference type="ARBA" id="ARBA00023136"/>
    </source>
</evidence>
<evidence type="ECO:0000259" key="14">
    <source>
        <dbReference type="PROSITE" id="PS50109"/>
    </source>
</evidence>
<dbReference type="PROSITE" id="PS50109">
    <property type="entry name" value="HIS_KIN"/>
    <property type="match status" value="1"/>
</dbReference>
<dbReference type="PANTHER" id="PTHR45436:SF14">
    <property type="entry name" value="SENSOR PROTEIN QSEC"/>
    <property type="match status" value="1"/>
</dbReference>
<keyword evidence="12 13" id="KW-0472">Membrane</keyword>
<dbReference type="GO" id="GO:0000155">
    <property type="term" value="F:phosphorelay sensor kinase activity"/>
    <property type="evidence" value="ECO:0007669"/>
    <property type="project" value="InterPro"/>
</dbReference>
<accession>A0A1H2PWB6</accession>
<evidence type="ECO:0000256" key="6">
    <source>
        <dbReference type="ARBA" id="ARBA00022692"/>
    </source>
</evidence>
<dbReference type="CDD" id="cd00075">
    <property type="entry name" value="HATPase"/>
    <property type="match status" value="1"/>
</dbReference>
<dbReference type="Gene3D" id="3.30.565.10">
    <property type="entry name" value="Histidine kinase-like ATPase, C-terminal domain"/>
    <property type="match status" value="1"/>
</dbReference>
<dbReference type="EC" id="2.7.13.3" evidence="3"/>
<dbReference type="AlphaFoldDB" id="A0A1H2PWB6"/>
<evidence type="ECO:0000256" key="7">
    <source>
        <dbReference type="ARBA" id="ARBA00022741"/>
    </source>
</evidence>
<dbReference type="PANTHER" id="PTHR45436">
    <property type="entry name" value="SENSOR HISTIDINE KINASE YKOH"/>
    <property type="match status" value="1"/>
</dbReference>
<dbReference type="SUPFAM" id="SSF47384">
    <property type="entry name" value="Homodimeric domain of signal transducing histidine kinase"/>
    <property type="match status" value="1"/>
</dbReference>
<feature type="domain" description="HAMP" evidence="15">
    <location>
        <begin position="160"/>
        <end position="212"/>
    </location>
</feature>
<dbReference type="GO" id="GO:0005886">
    <property type="term" value="C:plasma membrane"/>
    <property type="evidence" value="ECO:0007669"/>
    <property type="project" value="TreeGrafter"/>
</dbReference>
<keyword evidence="7" id="KW-0547">Nucleotide-binding</keyword>
<dbReference type="STRING" id="1770053.SAMN05216551_1209"/>
<dbReference type="InterPro" id="IPR050428">
    <property type="entry name" value="TCS_sensor_his_kinase"/>
</dbReference>
<evidence type="ECO:0000256" key="10">
    <source>
        <dbReference type="ARBA" id="ARBA00022989"/>
    </source>
</evidence>
<feature type="transmembrane region" description="Helical" evidence="13">
    <location>
        <begin position="141"/>
        <end position="159"/>
    </location>
</feature>
<dbReference type="InterPro" id="IPR036097">
    <property type="entry name" value="HisK_dim/P_sf"/>
</dbReference>
<evidence type="ECO:0000256" key="1">
    <source>
        <dbReference type="ARBA" id="ARBA00000085"/>
    </source>
</evidence>
<dbReference type="PROSITE" id="PS50885">
    <property type="entry name" value="HAMP"/>
    <property type="match status" value="1"/>
</dbReference>
<comment type="subcellular location">
    <subcellularLocation>
        <location evidence="2">Membrane</location>
        <topology evidence="2">Multi-pass membrane protein</topology>
    </subcellularLocation>
</comment>
<dbReference type="InterPro" id="IPR003660">
    <property type="entry name" value="HAMP_dom"/>
</dbReference>